<evidence type="ECO:0000256" key="4">
    <source>
        <dbReference type="ARBA" id="ARBA00022452"/>
    </source>
</evidence>
<evidence type="ECO:0000256" key="12">
    <source>
        <dbReference type="ARBA" id="ARBA00023139"/>
    </source>
</evidence>
<evidence type="ECO:0000256" key="5">
    <source>
        <dbReference type="ARBA" id="ARBA00022597"/>
    </source>
</evidence>
<feature type="domain" description="SLBB" evidence="17">
    <location>
        <begin position="222"/>
        <end position="295"/>
    </location>
</feature>
<dbReference type="EMBL" id="CADCTO010000441">
    <property type="protein sequence ID" value="CAA9277740.1"/>
    <property type="molecule type" value="Genomic_DNA"/>
</dbReference>
<evidence type="ECO:0000256" key="1">
    <source>
        <dbReference type="ARBA" id="ARBA00004571"/>
    </source>
</evidence>
<sequence length="406" mass="43350">MPQNCFRRMASLAGLILLTTLPVLGEPAGTPAAPPPAPAAPATSPQGVEILRGPIRVGDVVKITVVGDATVSGDYTVDSDGRVSLPIAGPLKVQGLQPVAAGDRVARFLIDRKVLRRPQVTLNIVARPQSVVYLSGALKSQGRTAIKDETRLSEVLEPAGTLGTSDLAKVVITRGNKEMAVNYRDFIEGKRQDASVNPLLRDGDRIFVYSVPTAPPVAGTYKVYGEVKTPQSFTLTEGATVGQALQQAGDMTTLANQEGIYIQRKDQRIPVPLKAIQAREPGADIALQNGDEVYVPRMEKPKFVSVLGAVRQPGQIPANTRLTLLEAVSMAGGPIDGAQRNKVKVTRVDASGKAVDMEYNIEKSAQVASVELQPNDVVDVPFPRKRQPLTLPGILGAVSSLFFFLR</sequence>
<dbReference type="Gene3D" id="3.10.560.10">
    <property type="entry name" value="Outer membrane lipoprotein wza domain like"/>
    <property type="match status" value="3"/>
</dbReference>
<keyword evidence="12" id="KW-0564">Palmitate</keyword>
<evidence type="ECO:0000259" key="16">
    <source>
        <dbReference type="Pfam" id="PF02563"/>
    </source>
</evidence>
<dbReference type="Pfam" id="PF22461">
    <property type="entry name" value="SLBB_2"/>
    <property type="match status" value="2"/>
</dbReference>
<dbReference type="PANTHER" id="PTHR33619">
    <property type="entry name" value="POLYSACCHARIDE EXPORT PROTEIN GFCE-RELATED"/>
    <property type="match status" value="1"/>
</dbReference>
<feature type="chain" id="PRO_5026991247" description="Soluble ligand binding domain-containing protein" evidence="15">
    <location>
        <begin position="26"/>
        <end position="406"/>
    </location>
</feature>
<keyword evidence="11" id="KW-0472">Membrane</keyword>
<dbReference type="InterPro" id="IPR054765">
    <property type="entry name" value="SLBB_dom"/>
</dbReference>
<dbReference type="InterPro" id="IPR049712">
    <property type="entry name" value="Poly_export"/>
</dbReference>
<keyword evidence="8" id="KW-0625">Polysaccharide transport</keyword>
<protein>
    <recommendedName>
        <fullName evidence="19">Soluble ligand binding domain-containing protein</fullName>
    </recommendedName>
</protein>
<keyword evidence="3" id="KW-0813">Transport</keyword>
<evidence type="ECO:0000256" key="6">
    <source>
        <dbReference type="ARBA" id="ARBA00022692"/>
    </source>
</evidence>
<dbReference type="GO" id="GO:0015159">
    <property type="term" value="F:polysaccharide transmembrane transporter activity"/>
    <property type="evidence" value="ECO:0007669"/>
    <property type="project" value="InterPro"/>
</dbReference>
<proteinExistence type="inferred from homology"/>
<keyword evidence="6" id="KW-0812">Transmembrane</keyword>
<keyword evidence="9" id="KW-0406">Ion transport</keyword>
<evidence type="ECO:0000256" key="2">
    <source>
        <dbReference type="ARBA" id="ARBA00009450"/>
    </source>
</evidence>
<dbReference type="GO" id="GO:0009279">
    <property type="term" value="C:cell outer membrane"/>
    <property type="evidence" value="ECO:0007669"/>
    <property type="project" value="UniProtKB-SubCell"/>
</dbReference>
<gene>
    <name evidence="18" type="ORF">AVDCRST_MAG63-3372</name>
</gene>
<feature type="domain" description="SLBB" evidence="17">
    <location>
        <begin position="304"/>
        <end position="380"/>
    </location>
</feature>
<keyword evidence="5" id="KW-0762">Sugar transport</keyword>
<feature type="domain" description="Polysaccharide export protein N-terminal" evidence="16">
    <location>
        <begin position="55"/>
        <end position="124"/>
    </location>
</feature>
<keyword evidence="13" id="KW-0998">Cell outer membrane</keyword>
<keyword evidence="7 15" id="KW-0732">Signal</keyword>
<evidence type="ECO:0000256" key="11">
    <source>
        <dbReference type="ARBA" id="ARBA00023136"/>
    </source>
</evidence>
<dbReference type="Pfam" id="PF02563">
    <property type="entry name" value="Poly_export"/>
    <property type="match status" value="1"/>
</dbReference>
<comment type="similarity">
    <text evidence="2">Belongs to the BexD/CtrA/VexA family.</text>
</comment>
<evidence type="ECO:0000313" key="18">
    <source>
        <dbReference type="EMBL" id="CAA9277740.1"/>
    </source>
</evidence>
<evidence type="ECO:0000256" key="3">
    <source>
        <dbReference type="ARBA" id="ARBA00022448"/>
    </source>
</evidence>
<evidence type="ECO:0000256" key="14">
    <source>
        <dbReference type="ARBA" id="ARBA00023288"/>
    </source>
</evidence>
<dbReference type="GO" id="GO:0006811">
    <property type="term" value="P:monoatomic ion transport"/>
    <property type="evidence" value="ECO:0007669"/>
    <property type="project" value="UniProtKB-KW"/>
</dbReference>
<evidence type="ECO:0000256" key="13">
    <source>
        <dbReference type="ARBA" id="ARBA00023237"/>
    </source>
</evidence>
<keyword evidence="10" id="KW-0626">Porin</keyword>
<name>A0A6J4JIJ6_9BACT</name>
<evidence type="ECO:0000256" key="15">
    <source>
        <dbReference type="SAM" id="SignalP"/>
    </source>
</evidence>
<keyword evidence="14" id="KW-0449">Lipoprotein</keyword>
<dbReference type="AlphaFoldDB" id="A0A6J4JIJ6"/>
<evidence type="ECO:0000259" key="17">
    <source>
        <dbReference type="Pfam" id="PF22461"/>
    </source>
</evidence>
<accession>A0A6J4JIJ6</accession>
<organism evidence="18">
    <name type="scientific">uncultured Armatimonadetes bacterium</name>
    <dbReference type="NCBI Taxonomy" id="157466"/>
    <lineage>
        <taxon>Bacteria</taxon>
        <taxon>Bacillati</taxon>
        <taxon>Armatimonadota</taxon>
        <taxon>environmental samples</taxon>
    </lineage>
</organism>
<comment type="subcellular location">
    <subcellularLocation>
        <location evidence="1">Cell outer membrane</location>
        <topology evidence="1">Multi-pass membrane protein</topology>
    </subcellularLocation>
</comment>
<dbReference type="GO" id="GO:0046930">
    <property type="term" value="C:pore complex"/>
    <property type="evidence" value="ECO:0007669"/>
    <property type="project" value="UniProtKB-KW"/>
</dbReference>
<feature type="signal peptide" evidence="15">
    <location>
        <begin position="1"/>
        <end position="25"/>
    </location>
</feature>
<reference evidence="18" key="1">
    <citation type="submission" date="2020-02" db="EMBL/GenBank/DDBJ databases">
        <authorList>
            <person name="Meier V. D."/>
        </authorList>
    </citation>
    <scope>NUCLEOTIDE SEQUENCE</scope>
    <source>
        <strain evidence="18">AVDCRST_MAG63</strain>
    </source>
</reference>
<dbReference type="PANTHER" id="PTHR33619:SF3">
    <property type="entry name" value="POLYSACCHARIDE EXPORT PROTEIN GFCE-RELATED"/>
    <property type="match status" value="1"/>
</dbReference>
<evidence type="ECO:0000256" key="7">
    <source>
        <dbReference type="ARBA" id="ARBA00022729"/>
    </source>
</evidence>
<dbReference type="GO" id="GO:0015288">
    <property type="term" value="F:porin activity"/>
    <property type="evidence" value="ECO:0007669"/>
    <property type="project" value="UniProtKB-KW"/>
</dbReference>
<evidence type="ECO:0000256" key="9">
    <source>
        <dbReference type="ARBA" id="ARBA00023065"/>
    </source>
</evidence>
<evidence type="ECO:0008006" key="19">
    <source>
        <dbReference type="Google" id="ProtNLM"/>
    </source>
</evidence>
<dbReference type="InterPro" id="IPR003715">
    <property type="entry name" value="Poly_export_N"/>
</dbReference>
<keyword evidence="4" id="KW-1134">Transmembrane beta strand</keyword>
<evidence type="ECO:0000256" key="10">
    <source>
        <dbReference type="ARBA" id="ARBA00023114"/>
    </source>
</evidence>
<evidence type="ECO:0000256" key="8">
    <source>
        <dbReference type="ARBA" id="ARBA00023047"/>
    </source>
</evidence>